<evidence type="ECO:0000256" key="5">
    <source>
        <dbReference type="ARBA" id="ARBA00022840"/>
    </source>
</evidence>
<dbReference type="InterPro" id="IPR000608">
    <property type="entry name" value="UBC"/>
</dbReference>
<proteinExistence type="inferred from homology"/>
<dbReference type="GeneTree" id="ENSGT00940000154349"/>
<organism evidence="12 13">
    <name type="scientific">Ciona intestinalis</name>
    <name type="common">Transparent sea squirt</name>
    <name type="synonym">Ascidia intestinalis</name>
    <dbReference type="NCBI Taxonomy" id="7719"/>
    <lineage>
        <taxon>Eukaryota</taxon>
        <taxon>Metazoa</taxon>
        <taxon>Chordata</taxon>
        <taxon>Tunicata</taxon>
        <taxon>Ascidiacea</taxon>
        <taxon>Phlebobranchia</taxon>
        <taxon>Cionidae</taxon>
        <taxon>Ciona</taxon>
    </lineage>
</organism>
<dbReference type="EC" id="2.3.2.34" evidence="7"/>
<dbReference type="PROSITE" id="PS00183">
    <property type="entry name" value="UBC_1"/>
    <property type="match status" value="1"/>
</dbReference>
<dbReference type="CDD" id="cd23794">
    <property type="entry name" value="UBCc_UBE2F_UBE2M"/>
    <property type="match status" value="1"/>
</dbReference>
<dbReference type="GO" id="GO:0061654">
    <property type="term" value="F:NEDD8 conjugating enzyme activity"/>
    <property type="evidence" value="ECO:0007669"/>
    <property type="project" value="UniProtKB-EC"/>
</dbReference>
<dbReference type="RefSeq" id="XP_002126295.1">
    <property type="nucleotide sequence ID" value="XM_002126259.5"/>
</dbReference>
<evidence type="ECO:0000256" key="6">
    <source>
        <dbReference type="ARBA" id="ARBA00043698"/>
    </source>
</evidence>
<evidence type="ECO:0000256" key="1">
    <source>
        <dbReference type="ARBA" id="ARBA00005032"/>
    </source>
</evidence>
<accession>A0A1W2W7I8</accession>
<feature type="domain" description="UBC core" evidence="11">
    <location>
        <begin position="32"/>
        <end position="185"/>
    </location>
</feature>
<dbReference type="InterPro" id="IPR023313">
    <property type="entry name" value="UBQ-conjugating_AS"/>
</dbReference>
<dbReference type="Gene3D" id="3.10.110.10">
    <property type="entry name" value="Ubiquitin Conjugating Enzyme"/>
    <property type="match status" value="1"/>
</dbReference>
<dbReference type="FunFam" id="3.10.110.10:FF:000033">
    <property type="entry name" value="NEDD8-conjugating enzyme UBE2F"/>
    <property type="match status" value="1"/>
</dbReference>
<gene>
    <name evidence="12" type="primary">LOC100181334</name>
</gene>
<reference evidence="12" key="2">
    <citation type="journal article" date="2008" name="Genome Biol.">
        <title>Improved genome assembly and evidence-based global gene model set for the chordate Ciona intestinalis: new insight into intron and operon populations.</title>
        <authorList>
            <person name="Satou Y."/>
            <person name="Mineta K."/>
            <person name="Ogasawara M."/>
            <person name="Sasakura Y."/>
            <person name="Shoguchi E."/>
            <person name="Ueno K."/>
            <person name="Yamada L."/>
            <person name="Matsumoto J."/>
            <person name="Wasserscheid J."/>
            <person name="Dewar K."/>
            <person name="Wiley G.B."/>
            <person name="Macmil S.L."/>
            <person name="Roe B.A."/>
            <person name="Zeller R.W."/>
            <person name="Hastings K.E."/>
            <person name="Lemaire P."/>
            <person name="Lindquist E."/>
            <person name="Endo T."/>
            <person name="Hotta K."/>
            <person name="Inaba K."/>
        </authorList>
    </citation>
    <scope>NUCLEOTIDE SEQUENCE [LARGE SCALE GENOMIC DNA]</scope>
    <source>
        <strain evidence="12">wild type</strain>
    </source>
</reference>
<evidence type="ECO:0000256" key="8">
    <source>
        <dbReference type="PROSITE-ProRule" id="PRU10133"/>
    </source>
</evidence>
<feature type="active site" description="Glycyl thioester intermediate" evidence="8">
    <location>
        <position position="116"/>
    </location>
</feature>
<evidence type="ECO:0000256" key="10">
    <source>
        <dbReference type="SAM" id="MobiDB-lite"/>
    </source>
</evidence>
<dbReference type="STRING" id="7719.ENSCINP00000003891"/>
<dbReference type="GO" id="GO:0045116">
    <property type="term" value="P:protein neddylation"/>
    <property type="evidence" value="ECO:0000318"/>
    <property type="project" value="GO_Central"/>
</dbReference>
<name>F6ZIC6_CIOIN</name>
<dbReference type="EMBL" id="EAAA01002939">
    <property type="status" value="NOT_ANNOTATED_CDS"/>
    <property type="molecule type" value="Genomic_DNA"/>
</dbReference>
<dbReference type="PANTHER" id="PTHR24067">
    <property type="entry name" value="UBIQUITIN-CONJUGATING ENZYME E2"/>
    <property type="match status" value="1"/>
</dbReference>
<accession>F6ZIC6</accession>
<reference evidence="13" key="1">
    <citation type="journal article" date="2002" name="Science">
        <title>The draft genome of Ciona intestinalis: insights into chordate and vertebrate origins.</title>
        <authorList>
            <person name="Dehal P."/>
            <person name="Satou Y."/>
            <person name="Campbell R.K."/>
            <person name="Chapman J."/>
            <person name="Degnan B."/>
            <person name="De Tomaso A."/>
            <person name="Davidson B."/>
            <person name="Di Gregorio A."/>
            <person name="Gelpke M."/>
            <person name="Goodstein D.M."/>
            <person name="Harafuji N."/>
            <person name="Hastings K.E."/>
            <person name="Ho I."/>
            <person name="Hotta K."/>
            <person name="Huang W."/>
            <person name="Kawashima T."/>
            <person name="Lemaire P."/>
            <person name="Martinez D."/>
            <person name="Meinertzhagen I.A."/>
            <person name="Necula S."/>
            <person name="Nonaka M."/>
            <person name="Putnam N."/>
            <person name="Rash S."/>
            <person name="Saiga H."/>
            <person name="Satake M."/>
            <person name="Terry A."/>
            <person name="Yamada L."/>
            <person name="Wang H.G."/>
            <person name="Awazu S."/>
            <person name="Azumi K."/>
            <person name="Boore J."/>
            <person name="Branno M."/>
            <person name="Chin-Bow S."/>
            <person name="DeSantis R."/>
            <person name="Doyle S."/>
            <person name="Francino P."/>
            <person name="Keys D.N."/>
            <person name="Haga S."/>
            <person name="Hayashi H."/>
            <person name="Hino K."/>
            <person name="Imai K.S."/>
            <person name="Inaba K."/>
            <person name="Kano S."/>
            <person name="Kobayashi K."/>
            <person name="Kobayashi M."/>
            <person name="Lee B.I."/>
            <person name="Makabe K.W."/>
            <person name="Manohar C."/>
            <person name="Matassi G."/>
            <person name="Medina M."/>
            <person name="Mochizuki Y."/>
            <person name="Mount S."/>
            <person name="Morishita T."/>
            <person name="Miura S."/>
            <person name="Nakayama A."/>
            <person name="Nishizaka S."/>
            <person name="Nomoto H."/>
            <person name="Ohta F."/>
            <person name="Oishi K."/>
            <person name="Rigoutsos I."/>
            <person name="Sano M."/>
            <person name="Sasaki A."/>
            <person name="Sasakura Y."/>
            <person name="Shoguchi E."/>
            <person name="Shin-i T."/>
            <person name="Spagnuolo A."/>
            <person name="Stainier D."/>
            <person name="Suzuki M.M."/>
            <person name="Tassy O."/>
            <person name="Takatori N."/>
            <person name="Tokuoka M."/>
            <person name="Yagi K."/>
            <person name="Yoshizaki F."/>
            <person name="Wada S."/>
            <person name="Zhang C."/>
            <person name="Hyatt P.D."/>
            <person name="Larimer F."/>
            <person name="Detter C."/>
            <person name="Doggett N."/>
            <person name="Glavina T."/>
            <person name="Hawkins T."/>
            <person name="Richardson P."/>
            <person name="Lucas S."/>
            <person name="Kohara Y."/>
            <person name="Levine M."/>
            <person name="Satoh N."/>
            <person name="Rokhsar D.S."/>
        </authorList>
    </citation>
    <scope>NUCLEOTIDE SEQUENCE [LARGE SCALE GENOMIC DNA]</scope>
</reference>
<dbReference type="Ensembl" id="ENSCINT00000003891.3">
    <property type="protein sequence ID" value="ENSCINP00000003891.3"/>
    <property type="gene ID" value="ENSCING00000001932.3"/>
</dbReference>
<dbReference type="InterPro" id="IPR050113">
    <property type="entry name" value="Ub_conjugating_enzyme"/>
</dbReference>
<evidence type="ECO:0000256" key="4">
    <source>
        <dbReference type="ARBA" id="ARBA00022786"/>
    </source>
</evidence>
<reference evidence="12" key="4">
    <citation type="submission" date="2025-09" db="UniProtKB">
        <authorList>
            <consortium name="Ensembl"/>
        </authorList>
    </citation>
    <scope>IDENTIFICATION</scope>
</reference>
<dbReference type="SUPFAM" id="SSF54495">
    <property type="entry name" value="UBC-like"/>
    <property type="match status" value="1"/>
</dbReference>
<dbReference type="FunCoup" id="F6ZIC6">
    <property type="interactions" value="291"/>
</dbReference>
<protein>
    <recommendedName>
        <fullName evidence="7">E2 NEDD8-conjugating enzyme</fullName>
        <ecNumber evidence="7">2.3.2.34</ecNumber>
    </recommendedName>
</protein>
<evidence type="ECO:0000256" key="2">
    <source>
        <dbReference type="ARBA" id="ARBA00022679"/>
    </source>
</evidence>
<keyword evidence="2" id="KW-0808">Transferase</keyword>
<dbReference type="OMA" id="VMQYAKR"/>
<dbReference type="InterPro" id="IPR016135">
    <property type="entry name" value="UBQ-conjugating_enzyme/RWD"/>
</dbReference>
<dbReference type="Proteomes" id="UP000008144">
    <property type="component" value="Chromosome 9"/>
</dbReference>
<dbReference type="GO" id="GO:0005829">
    <property type="term" value="C:cytosol"/>
    <property type="evidence" value="ECO:0000318"/>
    <property type="project" value="GO_Central"/>
</dbReference>
<evidence type="ECO:0000256" key="3">
    <source>
        <dbReference type="ARBA" id="ARBA00022741"/>
    </source>
</evidence>
<keyword evidence="13" id="KW-1185">Reference proteome</keyword>
<comment type="similarity">
    <text evidence="9">Belongs to the ubiquitin-conjugating enzyme family.</text>
</comment>
<evidence type="ECO:0000256" key="9">
    <source>
        <dbReference type="RuleBase" id="RU362109"/>
    </source>
</evidence>
<dbReference type="GO" id="GO:0005524">
    <property type="term" value="F:ATP binding"/>
    <property type="evidence" value="ECO:0007669"/>
    <property type="project" value="UniProtKB-UniRule"/>
</dbReference>
<dbReference type="GO" id="GO:0019788">
    <property type="term" value="F:NEDD8 transferase activity"/>
    <property type="evidence" value="ECO:0000318"/>
    <property type="project" value="GO_Central"/>
</dbReference>
<comment type="catalytic activity">
    <reaction evidence="6">
        <text>[E1 NEDD8-activating enzyme]-S-[NEDD8 protein]-yl-L-cysteine + [E2 NEDD8-conjugating enzyme]-L-cysteine = [E1 NEDD8-activating enzyme]-L-cysteine + [E2 NEDD8-conjugating enzyme]-S-[NEDD8-protein]-yl-L-cysteine.</text>
        <dbReference type="EC" id="2.3.2.34"/>
    </reaction>
</comment>
<dbReference type="HOGENOM" id="CLU_030988_6_4_1"/>
<dbReference type="GeneID" id="100181334"/>
<comment type="pathway">
    <text evidence="1">Protein modification; protein neddylation.</text>
</comment>
<reference evidence="12" key="3">
    <citation type="submission" date="2025-08" db="UniProtKB">
        <authorList>
            <consortium name="Ensembl"/>
        </authorList>
    </citation>
    <scope>IDENTIFICATION</scope>
</reference>
<dbReference type="KEGG" id="cin:100181334"/>
<evidence type="ECO:0000313" key="13">
    <source>
        <dbReference type="Proteomes" id="UP000008144"/>
    </source>
</evidence>
<evidence type="ECO:0000313" key="12">
    <source>
        <dbReference type="Ensembl" id="ENSCINP00000003891.3"/>
    </source>
</evidence>
<keyword evidence="3 9" id="KW-0547">Nucleotide-binding</keyword>
<dbReference type="PROSITE" id="PS50127">
    <property type="entry name" value="UBC_2"/>
    <property type="match status" value="1"/>
</dbReference>
<dbReference type="OrthoDB" id="10249039at2759"/>
<keyword evidence="5 9" id="KW-0067">ATP-binding</keyword>
<evidence type="ECO:0000256" key="7">
    <source>
        <dbReference type="ARBA" id="ARBA00044047"/>
    </source>
</evidence>
<sequence length="186" mass="21007">MITLSKKLKESQEKGKGQTNATSSTKTTSSRIRNHLLVKELSDIGSYNNSTCQIKFPDPNILHHFTVSVTPEDGMWKDGCFKFNVSIPEEYNMKPPVVKCTTSVWHPNISLKGEVCLSILREHSLDGSGWAPTRSVKDLIWGLGSLFTDLADFDDPLNLEAANEFKKDPRKFRRTLEVYLYKNAPT</sequence>
<dbReference type="InParanoid" id="F6ZIC6"/>
<dbReference type="AlphaFoldDB" id="F6ZIC6"/>
<dbReference type="SMART" id="SM00212">
    <property type="entry name" value="UBCc"/>
    <property type="match status" value="1"/>
</dbReference>
<dbReference type="GO" id="GO:0005634">
    <property type="term" value="C:nucleus"/>
    <property type="evidence" value="ECO:0000318"/>
    <property type="project" value="GO_Central"/>
</dbReference>
<dbReference type="EMBL" id="EAAA01002938">
    <property type="status" value="NOT_ANNOTATED_CDS"/>
    <property type="molecule type" value="Genomic_DNA"/>
</dbReference>
<feature type="compositionally biased region" description="Basic and acidic residues" evidence="10">
    <location>
        <begin position="7"/>
        <end position="16"/>
    </location>
</feature>
<keyword evidence="4 9" id="KW-0833">Ubl conjugation pathway</keyword>
<dbReference type="Pfam" id="PF00179">
    <property type="entry name" value="UQ_con"/>
    <property type="match status" value="1"/>
</dbReference>
<evidence type="ECO:0000259" key="11">
    <source>
        <dbReference type="PROSITE" id="PS50127"/>
    </source>
</evidence>
<feature type="region of interest" description="Disordered" evidence="10">
    <location>
        <begin position="1"/>
        <end position="30"/>
    </location>
</feature>